<dbReference type="EMBL" id="JACJQY010000045">
    <property type="protein sequence ID" value="MBD2319227.1"/>
    <property type="molecule type" value="Genomic_DNA"/>
</dbReference>
<keyword evidence="2" id="KW-1185">Reference proteome</keyword>
<gene>
    <name evidence="1" type="ORF">H6G05_20575</name>
</gene>
<dbReference type="Proteomes" id="UP000618445">
    <property type="component" value="Unassembled WGS sequence"/>
</dbReference>
<name>A0ABR8CEJ9_9CYAN</name>
<protein>
    <submittedName>
        <fullName evidence="1">Uncharacterized protein</fullName>
    </submittedName>
</protein>
<comment type="caution">
    <text evidence="1">The sequence shown here is derived from an EMBL/GenBank/DDBJ whole genome shotgun (WGS) entry which is preliminary data.</text>
</comment>
<evidence type="ECO:0000313" key="2">
    <source>
        <dbReference type="Proteomes" id="UP000618445"/>
    </source>
</evidence>
<organism evidence="1 2">
    <name type="scientific">Phormidium tenue FACHB-1050</name>
    <dbReference type="NCBI Taxonomy" id="2692857"/>
    <lineage>
        <taxon>Bacteria</taxon>
        <taxon>Bacillati</taxon>
        <taxon>Cyanobacteriota</taxon>
        <taxon>Cyanophyceae</taxon>
        <taxon>Oscillatoriophycideae</taxon>
        <taxon>Oscillatoriales</taxon>
        <taxon>Oscillatoriaceae</taxon>
        <taxon>Phormidium</taxon>
    </lineage>
</organism>
<evidence type="ECO:0000313" key="1">
    <source>
        <dbReference type="EMBL" id="MBD2319227.1"/>
    </source>
</evidence>
<accession>A0ABR8CEJ9</accession>
<proteinExistence type="predicted"/>
<dbReference type="RefSeq" id="WP_190580983.1">
    <property type="nucleotide sequence ID" value="NZ_CAWPQU010000040.1"/>
</dbReference>
<reference evidence="1 2" key="1">
    <citation type="journal article" date="2020" name="ISME J.">
        <title>Comparative genomics reveals insights into cyanobacterial evolution and habitat adaptation.</title>
        <authorList>
            <person name="Chen M.Y."/>
            <person name="Teng W.K."/>
            <person name="Zhao L."/>
            <person name="Hu C.X."/>
            <person name="Zhou Y.K."/>
            <person name="Han B.P."/>
            <person name="Song L.R."/>
            <person name="Shu W.S."/>
        </authorList>
    </citation>
    <scope>NUCLEOTIDE SEQUENCE [LARGE SCALE GENOMIC DNA]</scope>
    <source>
        <strain evidence="1 2">FACHB-1050</strain>
    </source>
</reference>
<sequence length="79" mass="9195">MLEIEGRIVQFNVESQQGFIRAKGGKVYRFYAKSYRSLMPIVPGELVDFTIDCDDNVKNIYNALPNKCLELLTRIVWEH</sequence>